<dbReference type="RefSeq" id="WP_216521057.1">
    <property type="nucleotide sequence ID" value="NZ_JAHLPM010000014.1"/>
</dbReference>
<feature type="transmembrane region" description="Helical" evidence="1">
    <location>
        <begin position="106"/>
        <end position="130"/>
    </location>
</feature>
<keyword evidence="1" id="KW-0472">Membrane</keyword>
<feature type="transmembrane region" description="Helical" evidence="1">
    <location>
        <begin position="76"/>
        <end position="94"/>
    </location>
</feature>
<dbReference type="Proteomes" id="UP000749471">
    <property type="component" value="Unassembled WGS sequence"/>
</dbReference>
<gene>
    <name evidence="2" type="ORF">KQI42_15095</name>
</gene>
<organism evidence="2 3">
    <name type="scientific">Tissierella simiarum</name>
    <dbReference type="NCBI Taxonomy" id="2841534"/>
    <lineage>
        <taxon>Bacteria</taxon>
        <taxon>Bacillati</taxon>
        <taxon>Bacillota</taxon>
        <taxon>Tissierellia</taxon>
        <taxon>Tissierellales</taxon>
        <taxon>Tissierellaceae</taxon>
        <taxon>Tissierella</taxon>
    </lineage>
</organism>
<comment type="caution">
    <text evidence="2">The sequence shown here is derived from an EMBL/GenBank/DDBJ whole genome shotgun (WGS) entry which is preliminary data.</text>
</comment>
<keyword evidence="1" id="KW-0812">Transmembrane</keyword>
<feature type="transmembrane region" description="Helical" evidence="1">
    <location>
        <begin position="136"/>
        <end position="158"/>
    </location>
</feature>
<dbReference type="EMBL" id="JAHLPM010000014">
    <property type="protein sequence ID" value="MBU5439349.1"/>
    <property type="molecule type" value="Genomic_DNA"/>
</dbReference>
<evidence type="ECO:0000313" key="2">
    <source>
        <dbReference type="EMBL" id="MBU5439349.1"/>
    </source>
</evidence>
<name>A0ABS6E8V7_9FIRM</name>
<feature type="transmembrane region" description="Helical" evidence="1">
    <location>
        <begin position="37"/>
        <end position="70"/>
    </location>
</feature>
<keyword evidence="1" id="KW-1133">Transmembrane helix</keyword>
<evidence type="ECO:0008006" key="4">
    <source>
        <dbReference type="Google" id="ProtNLM"/>
    </source>
</evidence>
<reference evidence="2 3" key="1">
    <citation type="submission" date="2021-06" db="EMBL/GenBank/DDBJ databases">
        <authorList>
            <person name="Sun Q."/>
            <person name="Li D."/>
        </authorList>
    </citation>
    <scope>NUCLEOTIDE SEQUENCE [LARGE SCALE GENOMIC DNA]</scope>
    <source>
        <strain evidence="2 3">MSJ-40</strain>
    </source>
</reference>
<evidence type="ECO:0000256" key="1">
    <source>
        <dbReference type="SAM" id="Phobius"/>
    </source>
</evidence>
<keyword evidence="3" id="KW-1185">Reference proteome</keyword>
<accession>A0ABS6E8V7</accession>
<proteinExistence type="predicted"/>
<protein>
    <recommendedName>
        <fullName evidence="4">ECF transporter S component</fullName>
    </recommendedName>
</protein>
<evidence type="ECO:0000313" key="3">
    <source>
        <dbReference type="Proteomes" id="UP000749471"/>
    </source>
</evidence>
<sequence>MKKLTTSDITKTAILIALALTFQMGLRGAGQPLVGPLVNFVLIMSVFLVGNFSGIMVGSITPLVAFMFGMMKLPPLIPFIIIGNILYVITFNYFRKRFFKAEDIISIVISSLIKFGFLAISVRYLVTFFVTVPEPVVAAFTLPQLYTALMGGVLAILVKQFLPKPMLKDN</sequence>